<reference evidence="2 3" key="1">
    <citation type="submission" date="2009-07" db="EMBL/GenBank/DDBJ databases">
        <authorList>
            <person name="Madupu R."/>
            <person name="Sebastian Y."/>
            <person name="Durkin A.S."/>
            <person name="Torralba M."/>
            <person name="Methe B."/>
            <person name="Sutton G.G."/>
            <person name="Strausberg R.L."/>
            <person name="Nelson K.E."/>
        </authorList>
    </citation>
    <scope>NUCLEOTIDE SEQUENCE [LARGE SCALE GENOMIC DNA]</scope>
    <source>
        <strain evidence="2 3">ATCC 35580</strain>
    </source>
</reference>
<dbReference type="SUPFAM" id="SSF55120">
    <property type="entry name" value="Pseudouridine synthase"/>
    <property type="match status" value="1"/>
</dbReference>
<name>C8PQG0_9SPIR</name>
<dbReference type="RefSeq" id="WP_006188815.1">
    <property type="nucleotide sequence ID" value="NZ_ACYH01000037.1"/>
</dbReference>
<gene>
    <name evidence="2" type="primary">rluD</name>
    <name evidence="2" type="ORF">TREVI0001_2063</name>
</gene>
<feature type="domain" description="Pseudouridine synthase RsuA/RluA-like" evidence="1">
    <location>
        <begin position="1"/>
        <end position="147"/>
    </location>
</feature>
<dbReference type="GO" id="GO:0009982">
    <property type="term" value="F:pseudouridine synthase activity"/>
    <property type="evidence" value="ECO:0007669"/>
    <property type="project" value="InterPro"/>
</dbReference>
<keyword evidence="2" id="KW-0413">Isomerase</keyword>
<dbReference type="CDD" id="cd02869">
    <property type="entry name" value="PseudoU_synth_RluA_like"/>
    <property type="match status" value="1"/>
</dbReference>
<dbReference type="EC" id="5.4.99.-" evidence="2"/>
<accession>C8PQG0</accession>
<dbReference type="GO" id="GO:0006396">
    <property type="term" value="P:RNA processing"/>
    <property type="evidence" value="ECO:0007669"/>
    <property type="project" value="UniProtKB-ARBA"/>
</dbReference>
<dbReference type="Proteomes" id="UP000004509">
    <property type="component" value="Unassembled WGS sequence"/>
</dbReference>
<protein>
    <submittedName>
        <fullName evidence="2">RNA pseudouridine synthase</fullName>
        <ecNumber evidence="2">5.4.99.-</ecNumber>
    </submittedName>
</protein>
<dbReference type="GO" id="GO:0001522">
    <property type="term" value="P:pseudouridine synthesis"/>
    <property type="evidence" value="ECO:0007669"/>
    <property type="project" value="InterPro"/>
</dbReference>
<proteinExistence type="predicted"/>
<dbReference type="AlphaFoldDB" id="C8PQG0"/>
<dbReference type="GO" id="GO:0003723">
    <property type="term" value="F:RNA binding"/>
    <property type="evidence" value="ECO:0007669"/>
    <property type="project" value="InterPro"/>
</dbReference>
<dbReference type="GO" id="GO:0140098">
    <property type="term" value="F:catalytic activity, acting on RNA"/>
    <property type="evidence" value="ECO:0007669"/>
    <property type="project" value="UniProtKB-ARBA"/>
</dbReference>
<dbReference type="EMBL" id="ACYH01000037">
    <property type="protein sequence ID" value="EEV20315.1"/>
    <property type="molecule type" value="Genomic_DNA"/>
</dbReference>
<comment type="caution">
    <text evidence="2">The sequence shown here is derived from an EMBL/GenBank/DDBJ whole genome shotgun (WGS) entry which is preliminary data.</text>
</comment>
<dbReference type="InterPro" id="IPR050188">
    <property type="entry name" value="RluA_PseudoU_synthase"/>
</dbReference>
<dbReference type="OrthoDB" id="305739at2"/>
<dbReference type="InterPro" id="IPR020103">
    <property type="entry name" value="PsdUridine_synth_cat_dom_sf"/>
</dbReference>
<evidence type="ECO:0000313" key="3">
    <source>
        <dbReference type="Proteomes" id="UP000004509"/>
    </source>
</evidence>
<evidence type="ECO:0000313" key="2">
    <source>
        <dbReference type="EMBL" id="EEV20315.1"/>
    </source>
</evidence>
<sequence>MNKPAGIPVHGSSSIDTLLSAASVLTPSAEPPAAVPDTDGRVHLHSLSFKPGPLHRLDKDTTGVLCFSRTLAGAQWFSQCLREKTVGKYYLGVVRGAMPAQPITAQDENGATMTQCYSVEYCKDIDASLMLFRLITGKKHQIRKHTESVGHPLAGDRKYHGGNPLPGCKHYLLHAWRLYFPALRPADIPASIEAPLFPEMETFLNRYFPNWRNAASSALIDQCYDKSNSSN</sequence>
<dbReference type="STRING" id="596324.TREVI0001_2063"/>
<dbReference type="PANTHER" id="PTHR21600">
    <property type="entry name" value="MITOCHONDRIAL RNA PSEUDOURIDINE SYNTHASE"/>
    <property type="match status" value="1"/>
</dbReference>
<organism evidence="2 3">
    <name type="scientific">Treponema vincentii ATCC 35580</name>
    <dbReference type="NCBI Taxonomy" id="596324"/>
    <lineage>
        <taxon>Bacteria</taxon>
        <taxon>Pseudomonadati</taxon>
        <taxon>Spirochaetota</taxon>
        <taxon>Spirochaetia</taxon>
        <taxon>Spirochaetales</taxon>
        <taxon>Treponemataceae</taxon>
        <taxon>Treponema</taxon>
    </lineage>
</organism>
<dbReference type="eggNOG" id="COG0564">
    <property type="taxonomic scope" value="Bacteria"/>
</dbReference>
<dbReference type="InterPro" id="IPR006145">
    <property type="entry name" value="PsdUridine_synth_RsuA/RluA"/>
</dbReference>
<dbReference type="Pfam" id="PF00849">
    <property type="entry name" value="PseudoU_synth_2"/>
    <property type="match status" value="1"/>
</dbReference>
<evidence type="ECO:0000259" key="1">
    <source>
        <dbReference type="Pfam" id="PF00849"/>
    </source>
</evidence>
<dbReference type="Gene3D" id="3.30.2350.10">
    <property type="entry name" value="Pseudouridine synthase"/>
    <property type="match status" value="1"/>
</dbReference>